<dbReference type="HOGENOM" id="CLU_056776_4_1_1"/>
<dbReference type="PROSITE" id="PS51084">
    <property type="entry name" value="HIT_2"/>
    <property type="match status" value="1"/>
</dbReference>
<dbReference type="InterPro" id="IPR011146">
    <property type="entry name" value="HIT-like"/>
</dbReference>
<dbReference type="PANTHER" id="PTHR12486:SF5">
    <property type="entry name" value="ADENOSINE 5'-MONOPHOSPHORAMIDASE HINT3"/>
    <property type="match status" value="1"/>
</dbReference>
<dbReference type="EMBL" id="KN834776">
    <property type="protein sequence ID" value="KIK60192.1"/>
    <property type="molecule type" value="Genomic_DNA"/>
</dbReference>
<proteinExistence type="predicted"/>
<dbReference type="Gene3D" id="3.30.428.10">
    <property type="entry name" value="HIT-like"/>
    <property type="match status" value="1"/>
</dbReference>
<accession>A0A0D0CNA5</accession>
<evidence type="ECO:0000256" key="2">
    <source>
        <dbReference type="ARBA" id="ARBA00022801"/>
    </source>
</evidence>
<dbReference type="AlphaFoldDB" id="A0A0D0CNA5"/>
<sequence length="179" mass="20228">MIGFTNFFAESAPKSITGWTPPAEYSNYSSNCSFCNVSVQNGFNVLWENEDFVAFMDRSPACEHHFQVVPKKHISSVKQLGKSDVELLNGMFNVGNQLLDGLAIVGPMRKMGFHISPFNSIDHLHLHVQALPYKSILRRCKYPIASGFGWFRKGFSWFVEIHQAILILQEGRKVGVFPC</sequence>
<dbReference type="PANTHER" id="PTHR12486">
    <property type="entry name" value="APRATAXIN-RELATED"/>
    <property type="match status" value="1"/>
</dbReference>
<evidence type="ECO:0000259" key="4">
    <source>
        <dbReference type="PROSITE" id="PS51084"/>
    </source>
</evidence>
<keyword evidence="1" id="KW-0547">Nucleotide-binding</keyword>
<name>A0A0D0CNA5_9AGAR</name>
<evidence type="ECO:0000313" key="6">
    <source>
        <dbReference type="Proteomes" id="UP000053593"/>
    </source>
</evidence>
<reference evidence="5 6" key="1">
    <citation type="submission" date="2014-04" db="EMBL/GenBank/DDBJ databases">
        <title>Evolutionary Origins and Diversification of the Mycorrhizal Mutualists.</title>
        <authorList>
            <consortium name="DOE Joint Genome Institute"/>
            <consortium name="Mycorrhizal Genomics Consortium"/>
            <person name="Kohler A."/>
            <person name="Kuo A."/>
            <person name="Nagy L.G."/>
            <person name="Floudas D."/>
            <person name="Copeland A."/>
            <person name="Barry K.W."/>
            <person name="Cichocki N."/>
            <person name="Veneault-Fourrey C."/>
            <person name="LaButti K."/>
            <person name="Lindquist E.A."/>
            <person name="Lipzen A."/>
            <person name="Lundell T."/>
            <person name="Morin E."/>
            <person name="Murat C."/>
            <person name="Riley R."/>
            <person name="Ohm R."/>
            <person name="Sun H."/>
            <person name="Tunlid A."/>
            <person name="Henrissat B."/>
            <person name="Grigoriev I.V."/>
            <person name="Hibbett D.S."/>
            <person name="Martin F."/>
        </authorList>
    </citation>
    <scope>NUCLEOTIDE SEQUENCE [LARGE SCALE GENOMIC DNA]</scope>
    <source>
        <strain evidence="5 6">FD-317 M1</strain>
    </source>
</reference>
<organism evidence="5 6">
    <name type="scientific">Collybiopsis luxurians FD-317 M1</name>
    <dbReference type="NCBI Taxonomy" id="944289"/>
    <lineage>
        <taxon>Eukaryota</taxon>
        <taxon>Fungi</taxon>
        <taxon>Dikarya</taxon>
        <taxon>Basidiomycota</taxon>
        <taxon>Agaricomycotina</taxon>
        <taxon>Agaricomycetes</taxon>
        <taxon>Agaricomycetidae</taxon>
        <taxon>Agaricales</taxon>
        <taxon>Marasmiineae</taxon>
        <taxon>Omphalotaceae</taxon>
        <taxon>Collybiopsis</taxon>
        <taxon>Collybiopsis luxurians</taxon>
    </lineage>
</organism>
<evidence type="ECO:0000256" key="3">
    <source>
        <dbReference type="PROSITE-ProRule" id="PRU00464"/>
    </source>
</evidence>
<dbReference type="SUPFAM" id="SSF54197">
    <property type="entry name" value="HIT-like"/>
    <property type="match status" value="1"/>
</dbReference>
<evidence type="ECO:0000313" key="5">
    <source>
        <dbReference type="EMBL" id="KIK60192.1"/>
    </source>
</evidence>
<dbReference type="OrthoDB" id="1915375at2759"/>
<dbReference type="Pfam" id="PF11969">
    <property type="entry name" value="DcpS_C"/>
    <property type="match status" value="1"/>
</dbReference>
<feature type="domain" description="HIT" evidence="4">
    <location>
        <begin position="33"/>
        <end position="138"/>
    </location>
</feature>
<evidence type="ECO:0000256" key="1">
    <source>
        <dbReference type="ARBA" id="ARBA00022741"/>
    </source>
</evidence>
<dbReference type="InterPro" id="IPR036265">
    <property type="entry name" value="HIT-like_sf"/>
</dbReference>
<gene>
    <name evidence="5" type="ORF">GYMLUDRAFT_43940</name>
</gene>
<feature type="short sequence motif" description="Histidine triad motif" evidence="3">
    <location>
        <begin position="123"/>
        <end position="127"/>
    </location>
</feature>
<keyword evidence="2" id="KW-0378">Hydrolase</keyword>
<keyword evidence="6" id="KW-1185">Reference proteome</keyword>
<dbReference type="Proteomes" id="UP000053593">
    <property type="component" value="Unassembled WGS sequence"/>
</dbReference>
<protein>
    <recommendedName>
        <fullName evidence="4">HIT domain-containing protein</fullName>
    </recommendedName>
</protein>
<dbReference type="GO" id="GO:0000166">
    <property type="term" value="F:nucleotide binding"/>
    <property type="evidence" value="ECO:0007669"/>
    <property type="project" value="UniProtKB-KW"/>
</dbReference>
<dbReference type="GO" id="GO:0016787">
    <property type="term" value="F:hydrolase activity"/>
    <property type="evidence" value="ECO:0007669"/>
    <property type="project" value="UniProtKB-KW"/>
</dbReference>